<reference evidence="2 3" key="1">
    <citation type="journal article" date="2015" name="Nature">
        <title>rRNA introns, odd ribosomes, and small enigmatic genomes across a large radiation of phyla.</title>
        <authorList>
            <person name="Brown C.T."/>
            <person name="Hug L.A."/>
            <person name="Thomas B.C."/>
            <person name="Sharon I."/>
            <person name="Castelle C.J."/>
            <person name="Singh A."/>
            <person name="Wilkins M.J."/>
            <person name="Williams K.H."/>
            <person name="Banfield J.F."/>
        </authorList>
    </citation>
    <scope>NUCLEOTIDE SEQUENCE [LARGE SCALE GENOMIC DNA]</scope>
</reference>
<protein>
    <submittedName>
        <fullName evidence="2">Uncharacterized protein</fullName>
    </submittedName>
</protein>
<feature type="region of interest" description="Disordered" evidence="1">
    <location>
        <begin position="150"/>
        <end position="177"/>
    </location>
</feature>
<evidence type="ECO:0000256" key="1">
    <source>
        <dbReference type="SAM" id="MobiDB-lite"/>
    </source>
</evidence>
<dbReference type="Proteomes" id="UP000034961">
    <property type="component" value="Unassembled WGS sequence"/>
</dbReference>
<dbReference type="AlphaFoldDB" id="A0A0G0XVS1"/>
<evidence type="ECO:0000313" key="2">
    <source>
        <dbReference type="EMBL" id="KKR92032.1"/>
    </source>
</evidence>
<proteinExistence type="predicted"/>
<sequence>MTRKKIQYIEGQGSLFQPFEGTVDQSVDGNGYPVHYGPEGSYVDITKRAELLHGSLLALGKRNQRLGFDVASHTKPYSSPIWGRYEDITPVVIEGAQRNVENFLDVAKQDFWGATGFAALRGQGVISNTEIDARGRKMWRDFTRKYGDPQVKARRDKYKRQLKKVVKNSKNPEELAA</sequence>
<comment type="caution">
    <text evidence="2">The sequence shown here is derived from an EMBL/GenBank/DDBJ whole genome shotgun (WGS) entry which is preliminary data.</text>
</comment>
<accession>A0A0G0XVS1</accession>
<feature type="compositionally biased region" description="Basic residues" evidence="1">
    <location>
        <begin position="154"/>
        <end position="167"/>
    </location>
</feature>
<organism evidence="2 3">
    <name type="scientific">Candidatus Roizmanbacteria bacterium GW2011_GWA1_41_13</name>
    <dbReference type="NCBI Taxonomy" id="1618474"/>
    <lineage>
        <taxon>Bacteria</taxon>
        <taxon>Candidatus Roizmaniibacteriota</taxon>
    </lineage>
</organism>
<gene>
    <name evidence="2" type="ORF">UU41_C0031G0011</name>
</gene>
<evidence type="ECO:0000313" key="3">
    <source>
        <dbReference type="Proteomes" id="UP000034961"/>
    </source>
</evidence>
<dbReference type="EMBL" id="LCAN01000031">
    <property type="protein sequence ID" value="KKR92032.1"/>
    <property type="molecule type" value="Genomic_DNA"/>
</dbReference>
<name>A0A0G0XVS1_9BACT</name>